<dbReference type="eggNOG" id="ENOG502RYSQ">
    <property type="taxonomic scope" value="Eukaryota"/>
</dbReference>
<dbReference type="HOGENOM" id="CLU_085409_0_0_1"/>
<dbReference type="RefSeq" id="XP_001382801.2">
    <property type="nucleotide sequence ID" value="XM_001382764.1"/>
</dbReference>
<name>A3LMZ9_PICST</name>
<dbReference type="GO" id="GO:0042602">
    <property type="term" value="F:riboflavin reductase (NADPH) activity"/>
    <property type="evidence" value="ECO:0007669"/>
    <property type="project" value="TreeGrafter"/>
</dbReference>
<sequence>MARVSSQAMVLTAATTNKQELHGMTLSSVCSLAVFPDPLLQFNLHLPSYTSQALHECQYLAIHLLPPTSKSAFLGRIFAKGVKKDKRGSELASTKDELKDGEVFHEMTTPFTQIPKSDYELLELDENVSLPILKDCESVFICKVKQSINVENHEIWIASVLKIKQNPEYEKSSGGLLYFNRGFHKIGDGLIESLD</sequence>
<dbReference type="STRING" id="322104.A3LMZ9"/>
<reference evidence="3 4" key="1">
    <citation type="journal article" date="2007" name="Nat. Biotechnol.">
        <title>Genome sequence of the lignocellulose-bioconverting and xylose-fermenting yeast Pichia stipitis.</title>
        <authorList>
            <person name="Jeffries T.W."/>
            <person name="Grigoriev I.V."/>
            <person name="Grimwood J."/>
            <person name="Laplaza J.M."/>
            <person name="Aerts A."/>
            <person name="Salamov A."/>
            <person name="Schmutz J."/>
            <person name="Lindquist E."/>
            <person name="Dehal P."/>
            <person name="Shapiro H."/>
            <person name="Jin Y.S."/>
            <person name="Passoth V."/>
            <person name="Richardson P.M."/>
        </authorList>
    </citation>
    <scope>NUCLEOTIDE SEQUENCE [LARGE SCALE GENOMIC DNA]</scope>
    <source>
        <strain evidence="4">ATCC 58785 / CBS 6054 / NBRC 10063 / NRRL Y-11545</strain>
    </source>
</reference>
<dbReference type="InterPro" id="IPR012349">
    <property type="entry name" value="Split_barrel_FMN-bd"/>
</dbReference>
<dbReference type="GeneID" id="4836961"/>
<dbReference type="Pfam" id="PF01613">
    <property type="entry name" value="Flavin_Reduct"/>
    <property type="match status" value="1"/>
</dbReference>
<dbReference type="OrthoDB" id="2015405at2759"/>
<dbReference type="AlphaFoldDB" id="A3LMZ9"/>
<dbReference type="SMART" id="SM00903">
    <property type="entry name" value="Flavin_Reduct"/>
    <property type="match status" value="1"/>
</dbReference>
<organism evidence="3 4">
    <name type="scientific">Scheffersomyces stipitis (strain ATCC 58785 / CBS 6054 / NBRC 10063 / NRRL Y-11545)</name>
    <name type="common">Yeast</name>
    <name type="synonym">Pichia stipitis</name>
    <dbReference type="NCBI Taxonomy" id="322104"/>
    <lineage>
        <taxon>Eukaryota</taxon>
        <taxon>Fungi</taxon>
        <taxon>Dikarya</taxon>
        <taxon>Ascomycota</taxon>
        <taxon>Saccharomycotina</taxon>
        <taxon>Pichiomycetes</taxon>
        <taxon>Debaryomycetaceae</taxon>
        <taxon>Scheffersomyces</taxon>
    </lineage>
</organism>
<dbReference type="InterPro" id="IPR002563">
    <property type="entry name" value="Flavin_Rdtase-like_dom"/>
</dbReference>
<dbReference type="OMA" id="GDHEIWV"/>
<dbReference type="EMBL" id="CP000496">
    <property type="protein sequence ID" value="ABN64772.2"/>
    <property type="molecule type" value="Genomic_DNA"/>
</dbReference>
<protein>
    <recommendedName>
        <fullName evidence="2">Flavin reductase like domain-containing protein</fullName>
    </recommendedName>
</protein>
<dbReference type="InterPro" id="IPR050268">
    <property type="entry name" value="NADH-dep_flavin_reductase"/>
</dbReference>
<evidence type="ECO:0000313" key="4">
    <source>
        <dbReference type="Proteomes" id="UP000002258"/>
    </source>
</evidence>
<evidence type="ECO:0000313" key="3">
    <source>
        <dbReference type="EMBL" id="ABN64772.2"/>
    </source>
</evidence>
<evidence type="ECO:0000259" key="2">
    <source>
        <dbReference type="SMART" id="SM00903"/>
    </source>
</evidence>
<dbReference type="Gene3D" id="2.30.110.10">
    <property type="entry name" value="Electron Transport, Fmn-binding Protein, Chain A"/>
    <property type="match status" value="1"/>
</dbReference>
<accession>A3LMZ9</accession>
<dbReference type="KEGG" id="pic:PICST_29411"/>
<dbReference type="SUPFAM" id="SSF50475">
    <property type="entry name" value="FMN-binding split barrel"/>
    <property type="match status" value="1"/>
</dbReference>
<gene>
    <name evidence="3" type="ORF">PICST_29411</name>
</gene>
<dbReference type="GO" id="GO:0010181">
    <property type="term" value="F:FMN binding"/>
    <property type="evidence" value="ECO:0007669"/>
    <property type="project" value="InterPro"/>
</dbReference>
<dbReference type="Proteomes" id="UP000002258">
    <property type="component" value="Chromosome 2"/>
</dbReference>
<keyword evidence="4" id="KW-1185">Reference proteome</keyword>
<evidence type="ECO:0000256" key="1">
    <source>
        <dbReference type="ARBA" id="ARBA00023002"/>
    </source>
</evidence>
<dbReference type="InParanoid" id="A3LMZ9"/>
<keyword evidence="1" id="KW-0560">Oxidoreductase</keyword>
<feature type="domain" description="Flavin reductase like" evidence="2">
    <location>
        <begin position="1"/>
        <end position="185"/>
    </location>
</feature>
<dbReference type="PANTHER" id="PTHR30466:SF1">
    <property type="entry name" value="FMN REDUCTASE (NADH) RUTF"/>
    <property type="match status" value="1"/>
</dbReference>
<proteinExistence type="predicted"/>
<dbReference type="PANTHER" id="PTHR30466">
    <property type="entry name" value="FLAVIN REDUCTASE"/>
    <property type="match status" value="1"/>
</dbReference>